<sequence length="96" mass="10609">MKGTNVMQIAGNEKVKSCPILKTKRFDATLLIMQQGHQIPPHTSSANAMILILEGRIAFMLNEEVTILETGDVFSFGANEIHALQALETARFILIK</sequence>
<keyword evidence="3" id="KW-1185">Reference proteome</keyword>
<dbReference type="InterPro" id="IPR014710">
    <property type="entry name" value="RmlC-like_jellyroll"/>
</dbReference>
<protein>
    <submittedName>
        <fullName evidence="2">Cupin domain-containing protein</fullName>
    </submittedName>
</protein>
<dbReference type="PANTHER" id="PTHR37694:SF1">
    <property type="entry name" value="SLR8022 PROTEIN"/>
    <property type="match status" value="1"/>
</dbReference>
<name>A0A1I0PD14_9BACT</name>
<dbReference type="PANTHER" id="PTHR37694">
    <property type="entry name" value="SLR8022 PROTEIN"/>
    <property type="match status" value="1"/>
</dbReference>
<dbReference type="Gene3D" id="2.60.120.10">
    <property type="entry name" value="Jelly Rolls"/>
    <property type="match status" value="1"/>
</dbReference>
<dbReference type="OrthoDB" id="959543at2"/>
<dbReference type="EMBL" id="FOJG01000001">
    <property type="protein sequence ID" value="SEW12327.1"/>
    <property type="molecule type" value="Genomic_DNA"/>
</dbReference>
<dbReference type="SUPFAM" id="SSF51182">
    <property type="entry name" value="RmlC-like cupins"/>
    <property type="match status" value="1"/>
</dbReference>
<dbReference type="STRING" id="29529.SAMN04488122_0719"/>
<evidence type="ECO:0000313" key="3">
    <source>
        <dbReference type="Proteomes" id="UP000199310"/>
    </source>
</evidence>
<dbReference type="RefSeq" id="WP_089890670.1">
    <property type="nucleotide sequence ID" value="NZ_FOJG01000001.1"/>
</dbReference>
<organism evidence="2 3">
    <name type="scientific">Chitinophaga arvensicola</name>
    <dbReference type="NCBI Taxonomy" id="29529"/>
    <lineage>
        <taxon>Bacteria</taxon>
        <taxon>Pseudomonadati</taxon>
        <taxon>Bacteroidota</taxon>
        <taxon>Chitinophagia</taxon>
        <taxon>Chitinophagales</taxon>
        <taxon>Chitinophagaceae</taxon>
        <taxon>Chitinophaga</taxon>
    </lineage>
</organism>
<gene>
    <name evidence="2" type="ORF">SAMN04488122_0719</name>
</gene>
<accession>A0A1I0PD14</accession>
<dbReference type="InterPro" id="IPR013096">
    <property type="entry name" value="Cupin_2"/>
</dbReference>
<dbReference type="Pfam" id="PF07883">
    <property type="entry name" value="Cupin_2"/>
    <property type="match status" value="1"/>
</dbReference>
<proteinExistence type="predicted"/>
<dbReference type="Proteomes" id="UP000199310">
    <property type="component" value="Unassembled WGS sequence"/>
</dbReference>
<dbReference type="InterPro" id="IPR011051">
    <property type="entry name" value="RmlC_Cupin_sf"/>
</dbReference>
<reference evidence="3" key="1">
    <citation type="submission" date="2016-10" db="EMBL/GenBank/DDBJ databases">
        <authorList>
            <person name="Varghese N."/>
            <person name="Submissions S."/>
        </authorList>
    </citation>
    <scope>NUCLEOTIDE SEQUENCE [LARGE SCALE GENOMIC DNA]</scope>
    <source>
        <strain evidence="3">DSM 3695</strain>
    </source>
</reference>
<evidence type="ECO:0000313" key="2">
    <source>
        <dbReference type="EMBL" id="SEW12327.1"/>
    </source>
</evidence>
<evidence type="ECO:0000259" key="1">
    <source>
        <dbReference type="Pfam" id="PF07883"/>
    </source>
</evidence>
<feature type="domain" description="Cupin type-2" evidence="1">
    <location>
        <begin position="31"/>
        <end position="94"/>
    </location>
</feature>
<dbReference type="AlphaFoldDB" id="A0A1I0PD14"/>